<dbReference type="PANTHER" id="PTHR30532:SF24">
    <property type="entry name" value="FERRIC ENTEROBACTIN-BINDING PERIPLASMIC PROTEIN FEPB"/>
    <property type="match status" value="1"/>
</dbReference>
<sequence length="330" mass="34958">MRTSWSRLRAAAVIAAVAVGLTACGSNGGGADAAGAGEKGGQTRAVRHEAGTTQVPVAPKRIVSVSVTMTGHLLALDAPVVASQGTPPSPFTDQNGFFKQWAGKAQEKGVKLAYQGFEADLEKILAQKPDLIIGAATGHDSTLKVYDKLKGIAPTVLFRHDNVSWPELTAKLGAAIGLEARAKEVVDGYNQRIEQVKSKIKVPEQEAVLLRDSNTEIPVFTANSAQGGVLGAVGFKVRTVEGSSTVKGEGAKRDDLAILSQETLAKSVGDASLFFVGHNPADIAKSQAKPVWKDLPAVKDKRVYDLGVDSFRMDYFSAMSMLDRVEKLFA</sequence>
<evidence type="ECO:0000256" key="1">
    <source>
        <dbReference type="ARBA" id="ARBA00004196"/>
    </source>
</evidence>
<evidence type="ECO:0000256" key="3">
    <source>
        <dbReference type="ARBA" id="ARBA00022448"/>
    </source>
</evidence>
<feature type="domain" description="Fe/B12 periplasmic-binding" evidence="6">
    <location>
        <begin position="61"/>
        <end position="330"/>
    </location>
</feature>
<evidence type="ECO:0000256" key="5">
    <source>
        <dbReference type="SAM" id="SignalP"/>
    </source>
</evidence>
<keyword evidence="4 5" id="KW-0732">Signal</keyword>
<accession>A0A3A4AWD2</accession>
<feature type="chain" id="PRO_5039496900" evidence="5">
    <location>
        <begin position="26"/>
        <end position="330"/>
    </location>
</feature>
<comment type="subcellular location">
    <subcellularLocation>
        <location evidence="1">Cell envelope</location>
    </subcellularLocation>
</comment>
<feature type="signal peptide" evidence="5">
    <location>
        <begin position="1"/>
        <end position="25"/>
    </location>
</feature>
<dbReference type="AlphaFoldDB" id="A0A3A4AWD2"/>
<reference evidence="7 8" key="1">
    <citation type="submission" date="2018-09" db="EMBL/GenBank/DDBJ databases">
        <title>YIM 75507 draft genome.</title>
        <authorList>
            <person name="Tang S."/>
            <person name="Feng Y."/>
        </authorList>
    </citation>
    <scope>NUCLEOTIDE SEQUENCE [LARGE SCALE GENOMIC DNA]</scope>
    <source>
        <strain evidence="7 8">YIM 75507</strain>
    </source>
</reference>
<keyword evidence="8" id="KW-1185">Reference proteome</keyword>
<protein>
    <submittedName>
        <fullName evidence="7">Fe2+-enterobactin ABC transporter substrate-binding protein</fullName>
    </submittedName>
</protein>
<dbReference type="PANTHER" id="PTHR30532">
    <property type="entry name" value="IRON III DICITRATE-BINDING PERIPLASMIC PROTEIN"/>
    <property type="match status" value="1"/>
</dbReference>
<name>A0A3A4AWD2_9ACTN</name>
<dbReference type="GO" id="GO:1901678">
    <property type="term" value="P:iron coordination entity transport"/>
    <property type="evidence" value="ECO:0007669"/>
    <property type="project" value="UniProtKB-ARBA"/>
</dbReference>
<dbReference type="InterPro" id="IPR051313">
    <property type="entry name" value="Bact_iron-sidero_bind"/>
</dbReference>
<evidence type="ECO:0000256" key="4">
    <source>
        <dbReference type="ARBA" id="ARBA00022729"/>
    </source>
</evidence>
<keyword evidence="3" id="KW-0813">Transport</keyword>
<dbReference type="PROSITE" id="PS51257">
    <property type="entry name" value="PROKAR_LIPOPROTEIN"/>
    <property type="match status" value="1"/>
</dbReference>
<dbReference type="Proteomes" id="UP000265768">
    <property type="component" value="Unassembled WGS sequence"/>
</dbReference>
<proteinExistence type="inferred from homology"/>
<dbReference type="InterPro" id="IPR002491">
    <property type="entry name" value="ABC_transptr_periplasmic_BD"/>
</dbReference>
<dbReference type="NCBIfam" id="NF008200">
    <property type="entry name" value="PRK10957.1"/>
    <property type="match status" value="1"/>
</dbReference>
<dbReference type="EMBL" id="QZEY01000002">
    <property type="protein sequence ID" value="RJL34560.1"/>
    <property type="molecule type" value="Genomic_DNA"/>
</dbReference>
<evidence type="ECO:0000313" key="7">
    <source>
        <dbReference type="EMBL" id="RJL34560.1"/>
    </source>
</evidence>
<dbReference type="GO" id="GO:0030288">
    <property type="term" value="C:outer membrane-bounded periplasmic space"/>
    <property type="evidence" value="ECO:0007669"/>
    <property type="project" value="TreeGrafter"/>
</dbReference>
<dbReference type="Gene3D" id="3.40.50.1980">
    <property type="entry name" value="Nitrogenase molybdenum iron protein domain"/>
    <property type="match status" value="2"/>
</dbReference>
<evidence type="ECO:0000256" key="2">
    <source>
        <dbReference type="ARBA" id="ARBA00008814"/>
    </source>
</evidence>
<dbReference type="RefSeq" id="WP_119925862.1">
    <property type="nucleotide sequence ID" value="NZ_QZEY01000002.1"/>
</dbReference>
<gene>
    <name evidence="7" type="ORF">D5H75_09155</name>
</gene>
<evidence type="ECO:0000313" key="8">
    <source>
        <dbReference type="Proteomes" id="UP000265768"/>
    </source>
</evidence>
<organism evidence="7 8">
    <name type="scientific">Bailinhaonella thermotolerans</name>
    <dbReference type="NCBI Taxonomy" id="1070861"/>
    <lineage>
        <taxon>Bacteria</taxon>
        <taxon>Bacillati</taxon>
        <taxon>Actinomycetota</taxon>
        <taxon>Actinomycetes</taxon>
        <taxon>Streptosporangiales</taxon>
        <taxon>Streptosporangiaceae</taxon>
        <taxon>Bailinhaonella</taxon>
    </lineage>
</organism>
<dbReference type="PROSITE" id="PS50983">
    <property type="entry name" value="FE_B12_PBP"/>
    <property type="match status" value="1"/>
</dbReference>
<dbReference type="CDD" id="cd01146">
    <property type="entry name" value="FhuD"/>
    <property type="match status" value="1"/>
</dbReference>
<comment type="caution">
    <text evidence="7">The sequence shown here is derived from an EMBL/GenBank/DDBJ whole genome shotgun (WGS) entry which is preliminary data.</text>
</comment>
<comment type="similarity">
    <text evidence="2">Belongs to the bacterial solute-binding protein 8 family.</text>
</comment>
<dbReference type="SUPFAM" id="SSF53807">
    <property type="entry name" value="Helical backbone' metal receptor"/>
    <property type="match status" value="1"/>
</dbReference>
<dbReference type="Pfam" id="PF01497">
    <property type="entry name" value="Peripla_BP_2"/>
    <property type="match status" value="1"/>
</dbReference>
<evidence type="ECO:0000259" key="6">
    <source>
        <dbReference type="PROSITE" id="PS50983"/>
    </source>
</evidence>
<dbReference type="OrthoDB" id="9793175at2"/>